<feature type="transmembrane region" description="Helical" evidence="11">
    <location>
        <begin position="21"/>
        <end position="47"/>
    </location>
</feature>
<feature type="transmembrane region" description="Helical" evidence="11">
    <location>
        <begin position="238"/>
        <end position="257"/>
    </location>
</feature>
<evidence type="ECO:0000256" key="10">
    <source>
        <dbReference type="PROSITE-ProRule" id="PRU00703"/>
    </source>
</evidence>
<sequence length="579" mass="62252">MAKIKNKLVNFFKTPYEPRMIVLAVIVGIIGGLGAVLFHYLILLFKYIFYGATSTDTFLDTVRMLPWYHRLLAPAIGGLIVGPLVTYIVQEARGHGVPEVIEALVFKKGTIRFRVAPLKALISAICIGSGGSAGREGPIVQIGASFGSSLGNYLELSPEKVKTLLGAGAAAGIAGTFNAPLAGVVFSMEVLLKKFELSNFSPLVVAAVTGTAVANILFGDAEPIFMIPEHQLVNYIELIFYMGLGILGGVIAIIYGNSLYSMEHLFEKIPVPEASKAAIGGLLLGVLALVVPQIYATGYPVMESALYGQLSLQMVLLLVVAKILATILTLGSGGSGGIFAPSLYIGAMLGSAYGMIVHSAFPAITAGASSYAMVGMGTVFAGATHAPLTAIIIIFEMTQDPLIILPLMFACKFSSFIAKQVQDKNIYSTKLLNRGIDIETIEGRNVLGTVKTKEIMTKDVKTVYKDTTVIEAKKLFEKTLFNYIPVINEETGELLGVLNFHDLMGHIDLDCDGPCRVEDVMTSPFIKISEEKSLLKALKLIEENEVDIVPIVSEDNPDKLVGLLTKSDILKAYHHWELA</sequence>
<keyword evidence="4 11" id="KW-1133">Transmembrane helix</keyword>
<dbReference type="Gene3D" id="1.10.3080.10">
    <property type="entry name" value="Clc chloride channel"/>
    <property type="match status" value="1"/>
</dbReference>
<dbReference type="InterPro" id="IPR001807">
    <property type="entry name" value="ClC"/>
</dbReference>
<evidence type="ECO:0000256" key="8">
    <source>
        <dbReference type="ARBA" id="ARBA00023214"/>
    </source>
</evidence>
<dbReference type="PROSITE" id="PS51371">
    <property type="entry name" value="CBS"/>
    <property type="match status" value="2"/>
</dbReference>
<keyword evidence="10" id="KW-0129">CBS domain</keyword>
<feature type="transmembrane region" description="Helical" evidence="11">
    <location>
        <begin position="67"/>
        <end position="89"/>
    </location>
</feature>
<dbReference type="EMBL" id="JADPIE010000005">
    <property type="protein sequence ID" value="MBF8437344.1"/>
    <property type="molecule type" value="Genomic_DNA"/>
</dbReference>
<dbReference type="CDD" id="cd02205">
    <property type="entry name" value="CBS_pair_SF"/>
    <property type="match status" value="1"/>
</dbReference>
<keyword evidence="9" id="KW-0407">Ion channel</keyword>
<protein>
    <submittedName>
        <fullName evidence="13">Chloride channel protein</fullName>
    </submittedName>
</protein>
<dbReference type="PANTHER" id="PTHR43427">
    <property type="entry name" value="CHLORIDE CHANNEL PROTEIN CLC-E"/>
    <property type="match status" value="1"/>
</dbReference>
<evidence type="ECO:0000256" key="4">
    <source>
        <dbReference type="ARBA" id="ARBA00022989"/>
    </source>
</evidence>
<keyword evidence="3 11" id="KW-0812">Transmembrane</keyword>
<name>A0A931ASI7_9FIRM</name>
<reference evidence="13" key="1">
    <citation type="submission" date="2020-11" db="EMBL/GenBank/DDBJ databases">
        <title>Halonatronomonas betainensis gen. nov., sp. nov. a novel haloalkaliphilic representative of the family Halanaerobiacae capable of betaine degradation.</title>
        <authorList>
            <person name="Boltyanskaya Y."/>
            <person name="Kevbrin V."/>
            <person name="Detkova E."/>
            <person name="Grouzdev D.S."/>
            <person name="Koziaeva V."/>
            <person name="Zhilina T."/>
        </authorList>
    </citation>
    <scope>NUCLEOTIDE SEQUENCE</scope>
    <source>
        <strain evidence="13">Z-7014</strain>
    </source>
</reference>
<feature type="transmembrane region" description="Helical" evidence="11">
    <location>
        <begin position="343"/>
        <end position="364"/>
    </location>
</feature>
<evidence type="ECO:0000256" key="1">
    <source>
        <dbReference type="ARBA" id="ARBA00004141"/>
    </source>
</evidence>
<dbReference type="Pfam" id="PF00571">
    <property type="entry name" value="CBS"/>
    <property type="match status" value="2"/>
</dbReference>
<feature type="transmembrane region" description="Helical" evidence="11">
    <location>
        <begin position="200"/>
        <end position="218"/>
    </location>
</feature>
<gene>
    <name evidence="13" type="ORF">I0Q91_09655</name>
</gene>
<dbReference type="AlphaFoldDB" id="A0A931ASI7"/>
<feature type="transmembrane region" description="Helical" evidence="11">
    <location>
        <begin position="310"/>
        <end position="331"/>
    </location>
</feature>
<evidence type="ECO:0000256" key="11">
    <source>
        <dbReference type="SAM" id="Phobius"/>
    </source>
</evidence>
<evidence type="ECO:0000256" key="7">
    <source>
        <dbReference type="ARBA" id="ARBA00023173"/>
    </source>
</evidence>
<dbReference type="GO" id="GO:0034707">
    <property type="term" value="C:chloride channel complex"/>
    <property type="evidence" value="ECO:0007669"/>
    <property type="project" value="UniProtKB-KW"/>
</dbReference>
<dbReference type="Gene3D" id="3.10.580.10">
    <property type="entry name" value="CBS-domain"/>
    <property type="match status" value="1"/>
</dbReference>
<keyword evidence="5" id="KW-0406">Ion transport</keyword>
<evidence type="ECO:0000259" key="12">
    <source>
        <dbReference type="PROSITE" id="PS51371"/>
    </source>
</evidence>
<keyword evidence="2" id="KW-0813">Transport</keyword>
<keyword evidence="6 11" id="KW-0472">Membrane</keyword>
<dbReference type="PRINTS" id="PR00762">
    <property type="entry name" value="CLCHANNEL"/>
</dbReference>
<evidence type="ECO:0000256" key="3">
    <source>
        <dbReference type="ARBA" id="ARBA00022692"/>
    </source>
</evidence>
<feature type="transmembrane region" description="Helical" evidence="11">
    <location>
        <begin position="371"/>
        <end position="395"/>
    </location>
</feature>
<evidence type="ECO:0000256" key="9">
    <source>
        <dbReference type="ARBA" id="ARBA00023303"/>
    </source>
</evidence>
<accession>A0A931ASI7</accession>
<dbReference type="CDD" id="cd00400">
    <property type="entry name" value="Voltage_gated_ClC"/>
    <property type="match status" value="1"/>
</dbReference>
<dbReference type="FunFam" id="1.10.3080.10:FF:000018">
    <property type="entry name" value="Chloride transporter, ClC family"/>
    <property type="match status" value="1"/>
</dbReference>
<comment type="subcellular location">
    <subcellularLocation>
        <location evidence="1">Membrane</location>
        <topology evidence="1">Multi-pass membrane protein</topology>
    </subcellularLocation>
</comment>
<organism evidence="13 14">
    <name type="scientific">Halonatronomonas betaini</name>
    <dbReference type="NCBI Taxonomy" id="2778430"/>
    <lineage>
        <taxon>Bacteria</taxon>
        <taxon>Bacillati</taxon>
        <taxon>Bacillota</taxon>
        <taxon>Clostridia</taxon>
        <taxon>Halanaerobiales</taxon>
        <taxon>Halarsenatibacteraceae</taxon>
        <taxon>Halonatronomonas</taxon>
    </lineage>
</organism>
<dbReference type="PANTHER" id="PTHR43427:SF6">
    <property type="entry name" value="CHLORIDE CHANNEL PROTEIN CLC-E"/>
    <property type="match status" value="1"/>
</dbReference>
<dbReference type="GO" id="GO:0005254">
    <property type="term" value="F:chloride channel activity"/>
    <property type="evidence" value="ECO:0007669"/>
    <property type="project" value="UniProtKB-KW"/>
</dbReference>
<keyword evidence="14" id="KW-1185">Reference proteome</keyword>
<dbReference type="InterPro" id="IPR050368">
    <property type="entry name" value="ClC-type_chloride_channel"/>
</dbReference>
<feature type="domain" description="CBS" evidence="12">
    <location>
        <begin position="456"/>
        <end position="520"/>
    </location>
</feature>
<feature type="transmembrane region" description="Helical" evidence="11">
    <location>
        <begin position="164"/>
        <end position="188"/>
    </location>
</feature>
<comment type="caution">
    <text evidence="13">The sequence shown here is derived from an EMBL/GenBank/DDBJ whole genome shotgun (WGS) entry which is preliminary data.</text>
</comment>
<proteinExistence type="predicted"/>
<evidence type="ECO:0000313" key="14">
    <source>
        <dbReference type="Proteomes" id="UP000621436"/>
    </source>
</evidence>
<evidence type="ECO:0000256" key="5">
    <source>
        <dbReference type="ARBA" id="ARBA00023065"/>
    </source>
</evidence>
<dbReference type="InterPro" id="IPR014743">
    <property type="entry name" value="Cl-channel_core"/>
</dbReference>
<dbReference type="SMART" id="SM00116">
    <property type="entry name" value="CBS"/>
    <property type="match status" value="2"/>
</dbReference>
<dbReference type="Proteomes" id="UP000621436">
    <property type="component" value="Unassembled WGS sequence"/>
</dbReference>
<feature type="transmembrane region" description="Helical" evidence="11">
    <location>
        <begin position="277"/>
        <end position="298"/>
    </location>
</feature>
<keyword evidence="8" id="KW-0868">Chloride</keyword>
<evidence type="ECO:0000313" key="13">
    <source>
        <dbReference type="EMBL" id="MBF8437344.1"/>
    </source>
</evidence>
<keyword evidence="7" id="KW-0869">Chloride channel</keyword>
<dbReference type="SUPFAM" id="SSF54631">
    <property type="entry name" value="CBS-domain pair"/>
    <property type="match status" value="1"/>
</dbReference>
<feature type="domain" description="CBS" evidence="12">
    <location>
        <begin position="521"/>
        <end position="579"/>
    </location>
</feature>
<dbReference type="RefSeq" id="WP_270454317.1">
    <property type="nucleotide sequence ID" value="NZ_JADPIE010000005.1"/>
</dbReference>
<dbReference type="InterPro" id="IPR000644">
    <property type="entry name" value="CBS_dom"/>
</dbReference>
<evidence type="ECO:0000256" key="2">
    <source>
        <dbReference type="ARBA" id="ARBA00022448"/>
    </source>
</evidence>
<dbReference type="SUPFAM" id="SSF81340">
    <property type="entry name" value="Clc chloride channel"/>
    <property type="match status" value="1"/>
</dbReference>
<evidence type="ECO:0000256" key="6">
    <source>
        <dbReference type="ARBA" id="ARBA00023136"/>
    </source>
</evidence>
<dbReference type="Pfam" id="PF00654">
    <property type="entry name" value="Voltage_CLC"/>
    <property type="match status" value="1"/>
</dbReference>
<dbReference type="InterPro" id="IPR046342">
    <property type="entry name" value="CBS_dom_sf"/>
</dbReference>